<protein>
    <submittedName>
        <fullName evidence="1">Uncharacterized protein</fullName>
    </submittedName>
</protein>
<gene>
    <name evidence="1" type="ORF">Z051_09620</name>
</gene>
<accession>A0A0M9WPA1</accession>
<dbReference type="EMBL" id="AZYO01000018">
    <property type="protein sequence ID" value="KOS56457.1"/>
    <property type="molecule type" value="Genomic_DNA"/>
</dbReference>
<dbReference type="Proteomes" id="UP000037712">
    <property type="component" value="Unassembled WGS sequence"/>
</dbReference>
<dbReference type="RefSeq" id="WP_054372450.1">
    <property type="nucleotide sequence ID" value="NZ_AZYO01000018.1"/>
</dbReference>
<dbReference type="PATRIC" id="fig|1441923.3.peg.2134"/>
<proteinExistence type="predicted"/>
<evidence type="ECO:0000313" key="1">
    <source>
        <dbReference type="EMBL" id="KOS56457.1"/>
    </source>
</evidence>
<dbReference type="AlphaFoldDB" id="A0A0M9WPA1"/>
<organism evidence="1 2">
    <name type="scientific">Rhodococcus rhodochrous KG-21</name>
    <dbReference type="NCBI Taxonomy" id="1441923"/>
    <lineage>
        <taxon>Bacteria</taxon>
        <taxon>Bacillati</taxon>
        <taxon>Actinomycetota</taxon>
        <taxon>Actinomycetes</taxon>
        <taxon>Mycobacteriales</taxon>
        <taxon>Nocardiaceae</taxon>
        <taxon>Rhodococcus</taxon>
    </lineage>
</organism>
<comment type="caution">
    <text evidence="1">The sequence shown here is derived from an EMBL/GenBank/DDBJ whole genome shotgun (WGS) entry which is preliminary data.</text>
</comment>
<reference evidence="2" key="2">
    <citation type="submission" date="2015-01" db="EMBL/GenBank/DDBJ databases">
        <title>Draft genome sequence of potential hydrocarbon metabolising strain of Rhodococcus rhodochrous.</title>
        <authorList>
            <person name="Aggarwal R.K."/>
            <person name="Dawar C."/>
        </authorList>
    </citation>
    <scope>NUCLEOTIDE SEQUENCE [LARGE SCALE GENOMIC DNA]</scope>
    <source>
        <strain evidence="2">KG-21</strain>
    </source>
</reference>
<sequence>MTARLVADRVETVIEVLDYHEHGSERFAHVVIDEASYGDGLGDAEFCVSLDELLAIGGAS</sequence>
<evidence type="ECO:0000313" key="2">
    <source>
        <dbReference type="Proteomes" id="UP000037712"/>
    </source>
</evidence>
<reference evidence="1 2" key="1">
    <citation type="journal article" date="2015" name="Genome Announc.">
        <title>Draft Genome Sequence of Rhodococcus rhodochrous Strain KG-21, a Soil Isolate from Oil Fields of Krishna-Godavari Basin, India.</title>
        <authorList>
            <person name="Dawar C."/>
            <person name="Aggarwal R.K."/>
        </authorList>
    </citation>
    <scope>NUCLEOTIDE SEQUENCE [LARGE SCALE GENOMIC DNA]</scope>
    <source>
        <strain evidence="1 2">KG-21</strain>
    </source>
</reference>
<name>A0A0M9WPA1_RHORH</name>